<evidence type="ECO:0000259" key="6">
    <source>
        <dbReference type="Pfam" id="PF01343"/>
    </source>
</evidence>
<evidence type="ECO:0000256" key="4">
    <source>
        <dbReference type="ARBA" id="ARBA00022825"/>
    </source>
</evidence>
<dbReference type="SUPFAM" id="SSF52096">
    <property type="entry name" value="ClpP/crotonase"/>
    <property type="match status" value="1"/>
</dbReference>
<reference evidence="7" key="1">
    <citation type="submission" date="2022-07" db="EMBL/GenBank/DDBJ databases">
        <title>Genome sequencing of Photobacterium atrarenae GJH2-4.</title>
        <authorList>
            <person name="Park S.-J."/>
        </authorList>
    </citation>
    <scope>NUCLEOTIDE SEQUENCE</scope>
    <source>
        <strain evidence="7">GJH2-4</strain>
    </source>
</reference>
<keyword evidence="5" id="KW-0175">Coiled coil</keyword>
<dbReference type="InterPro" id="IPR002142">
    <property type="entry name" value="Peptidase_S49"/>
</dbReference>
<dbReference type="PANTHER" id="PTHR33209:SF1">
    <property type="entry name" value="PEPTIDASE S49 DOMAIN-CONTAINING PROTEIN"/>
    <property type="match status" value="1"/>
</dbReference>
<gene>
    <name evidence="7" type="ORF">NNL38_08330</name>
</gene>
<keyword evidence="2" id="KW-0645">Protease</keyword>
<dbReference type="RefSeq" id="WP_255387603.1">
    <property type="nucleotide sequence ID" value="NZ_CP101508.1"/>
</dbReference>
<feature type="coiled-coil region" evidence="5">
    <location>
        <begin position="271"/>
        <end position="298"/>
    </location>
</feature>
<dbReference type="Gene3D" id="3.90.226.10">
    <property type="entry name" value="2-enoyl-CoA Hydratase, Chain A, domain 1"/>
    <property type="match status" value="1"/>
</dbReference>
<feature type="domain" description="Peptidase S49" evidence="6">
    <location>
        <begin position="119"/>
        <end position="260"/>
    </location>
</feature>
<dbReference type="Proteomes" id="UP001057998">
    <property type="component" value="Chromosome 1"/>
</dbReference>
<evidence type="ECO:0000313" key="7">
    <source>
        <dbReference type="EMBL" id="UTV26390.1"/>
    </source>
</evidence>
<evidence type="ECO:0000256" key="3">
    <source>
        <dbReference type="ARBA" id="ARBA00022801"/>
    </source>
</evidence>
<dbReference type="PANTHER" id="PTHR33209">
    <property type="entry name" value="PROTEASE 4"/>
    <property type="match status" value="1"/>
</dbReference>
<protein>
    <submittedName>
        <fullName evidence="7">S49 family peptidase</fullName>
    </submittedName>
</protein>
<dbReference type="EMBL" id="CP101508">
    <property type="protein sequence ID" value="UTV26390.1"/>
    <property type="molecule type" value="Genomic_DNA"/>
</dbReference>
<organism evidence="7 8">
    <name type="scientific">Photobacterium atrarenae</name>
    <dbReference type="NCBI Taxonomy" id="865757"/>
    <lineage>
        <taxon>Bacteria</taxon>
        <taxon>Pseudomonadati</taxon>
        <taxon>Pseudomonadota</taxon>
        <taxon>Gammaproteobacteria</taxon>
        <taxon>Vibrionales</taxon>
        <taxon>Vibrionaceae</taxon>
        <taxon>Photobacterium</taxon>
    </lineage>
</organism>
<sequence>MRHLLQLMTNKPMLMTIDAHQTYHNALLEFYKNPQLYLAENGDAERTDTFCHMAVFGPTTHRFSGLDNNCEQVTSYRDLRAEIKALVDNDDVPRIFCEFDGPGGEASGCFDLAEFIEDVAKVKPVIGFINGGSFSANYAIASACTELYASPHSLGGSIGAIRGRLELFNDKRRMTYYTSGEAKADGAPEKPLNDAESARHQGMIDELAGDFFNLVARNRQLQPEQIQALEANIFRAEKLLELGLIDGIKTEEEIKLMMTDKTHRRIVDALNLQHEGEKAALSAQIEKLQAEAKANGEKHTELLVQVDQLAQSAGVGDITAQLVAEGEDLEGAKAKIKAEAAKRDEEISLVGSLDGDDDSYDMMKLIEEA</sequence>
<dbReference type="Pfam" id="PF01343">
    <property type="entry name" value="Peptidase_S49"/>
    <property type="match status" value="1"/>
</dbReference>
<comment type="similarity">
    <text evidence="1">Belongs to the peptidase S49 family.</text>
</comment>
<keyword evidence="4" id="KW-0720">Serine protease</keyword>
<dbReference type="CDD" id="cd07022">
    <property type="entry name" value="S49_Sppa_36K_type"/>
    <property type="match status" value="1"/>
</dbReference>
<keyword evidence="3" id="KW-0378">Hydrolase</keyword>
<name>A0ABY5GB38_9GAMM</name>
<accession>A0ABY5GB38</accession>
<evidence type="ECO:0000256" key="2">
    <source>
        <dbReference type="ARBA" id="ARBA00022670"/>
    </source>
</evidence>
<keyword evidence="8" id="KW-1185">Reference proteome</keyword>
<dbReference type="InterPro" id="IPR033855">
    <property type="entry name" value="Protein_C"/>
</dbReference>
<proteinExistence type="inferred from homology"/>
<evidence type="ECO:0000313" key="8">
    <source>
        <dbReference type="Proteomes" id="UP001057998"/>
    </source>
</evidence>
<evidence type="ECO:0000256" key="1">
    <source>
        <dbReference type="ARBA" id="ARBA00008683"/>
    </source>
</evidence>
<evidence type="ECO:0000256" key="5">
    <source>
        <dbReference type="SAM" id="Coils"/>
    </source>
</evidence>
<dbReference type="InterPro" id="IPR029045">
    <property type="entry name" value="ClpP/crotonase-like_dom_sf"/>
</dbReference>